<feature type="compositionally biased region" description="Acidic residues" evidence="1">
    <location>
        <begin position="237"/>
        <end position="249"/>
    </location>
</feature>
<feature type="compositionally biased region" description="Basic residues" evidence="1">
    <location>
        <begin position="332"/>
        <end position="345"/>
    </location>
</feature>
<feature type="compositionally biased region" description="Low complexity" evidence="1">
    <location>
        <begin position="136"/>
        <end position="148"/>
    </location>
</feature>
<dbReference type="GO" id="GO:0031297">
    <property type="term" value="P:replication fork processing"/>
    <property type="evidence" value="ECO:0007669"/>
    <property type="project" value="InterPro"/>
</dbReference>
<feature type="compositionally biased region" description="Basic and acidic residues" evidence="1">
    <location>
        <begin position="155"/>
        <end position="172"/>
    </location>
</feature>
<dbReference type="GO" id="GO:0005634">
    <property type="term" value="C:nucleus"/>
    <property type="evidence" value="ECO:0007669"/>
    <property type="project" value="InterPro"/>
</dbReference>
<name>A0AAN6SAX2_9PEZI</name>
<feature type="compositionally biased region" description="Polar residues" evidence="1">
    <location>
        <begin position="488"/>
        <end position="514"/>
    </location>
</feature>
<feature type="region of interest" description="Disordered" evidence="1">
    <location>
        <begin position="215"/>
        <end position="664"/>
    </location>
</feature>
<feature type="compositionally biased region" description="Polar residues" evidence="1">
    <location>
        <begin position="93"/>
        <end position="106"/>
    </location>
</feature>
<feature type="region of interest" description="Disordered" evidence="1">
    <location>
        <begin position="1"/>
        <end position="177"/>
    </location>
</feature>
<feature type="compositionally biased region" description="Acidic residues" evidence="1">
    <location>
        <begin position="265"/>
        <end position="278"/>
    </location>
</feature>
<feature type="compositionally biased region" description="Low complexity" evidence="1">
    <location>
        <begin position="453"/>
        <end position="467"/>
    </location>
</feature>
<dbReference type="PANTHER" id="PTHR28122">
    <property type="entry name" value="E3 UBIQUITIN-PROTEIN LIGASE SUBSTRATE RECEPTOR MMS22"/>
    <property type="match status" value="1"/>
</dbReference>
<dbReference type="PANTHER" id="PTHR28122:SF1">
    <property type="entry name" value="E3 UBIQUITIN-PROTEIN LIGASE SUBSTRATE RECEPTOR MMS22"/>
    <property type="match status" value="1"/>
</dbReference>
<protein>
    <submittedName>
        <fullName evidence="2">Protein mms22</fullName>
    </submittedName>
</protein>
<feature type="compositionally biased region" description="Polar residues" evidence="1">
    <location>
        <begin position="347"/>
        <end position="371"/>
    </location>
</feature>
<organism evidence="2 3">
    <name type="scientific">Diplogelasinospora grovesii</name>
    <dbReference type="NCBI Taxonomy" id="303347"/>
    <lineage>
        <taxon>Eukaryota</taxon>
        <taxon>Fungi</taxon>
        <taxon>Dikarya</taxon>
        <taxon>Ascomycota</taxon>
        <taxon>Pezizomycotina</taxon>
        <taxon>Sordariomycetes</taxon>
        <taxon>Sordariomycetidae</taxon>
        <taxon>Sordariales</taxon>
        <taxon>Diplogelasinosporaceae</taxon>
        <taxon>Diplogelasinospora</taxon>
    </lineage>
</organism>
<feature type="compositionally biased region" description="Polar residues" evidence="1">
    <location>
        <begin position="613"/>
        <end position="642"/>
    </location>
</feature>
<gene>
    <name evidence="2" type="ORF">QBC46DRAFT_301531</name>
</gene>
<feature type="compositionally biased region" description="Basic and acidic residues" evidence="1">
    <location>
        <begin position="82"/>
        <end position="92"/>
    </location>
</feature>
<sequence length="2262" mass="252898">MKDWRKLGEVPDSDDESIDSPDLQQDQTSDNALERPLEAAEPLQGSNTGEVDVWSLPSSSPEEPFQHTHRRTLSKQVPRQRSLPDKDSHNDDPTNLNNEIGETATLSYPRPATPTTNEPAFPEDEISRSYVRISTPLSDSSPLSSLPSSPEPPGPEDRLQTSQRLSERRDSSIDDVDELARQTAVRLERSLRPRKPIQQHPYLLESVHYAKVMKSHGVRPIKVVVEPQSPRKRMEEDSQEGEFQAEESQEVSQGLGREGPTQSTEESEPILFDDETDDRDPLALSPSLGRTSSPARLPRTSSQPSTRDQTDATSVSGDEEFPALDNLLAASKKSRLYSRKRRRFFKASTQSKRQKSSLGTTPGSPLGSSPQRRFIPPPDWDASTPPVTSHAGFDLSQDLGNTPLSPVQRYSETTPSASSARFPSPIPLPFDRGAPDRPVLVDDDDNHSDQGDSDSASSTHSSDSGSDVVRRNVRRIRGVLPASWLRLDQQNGQQKAKDIVQNTRKTSPEPSSDQVAPRRGVALPKQGTPKPAAASLLLFDESDESIESDDGLVPLRNGTGNHSRDPPEVVVLDEDDDASVVEEDSIDRMLPGRRKRTGLFTTQQGRKRRKLDTSIQPKITQVLSRSKSASAATPPTRDSTAKPQRKQTHGNSKRRPAKRMAPPPRLSILDVMEPKAPDFIKIAARAVKRKPNLGKTSPSKKSIRLATRRDNIDALSALQDWKSGKTRPKVSVPSSARLEAPKHRHALEEIHTNLTAQSLHRQPSSWSRKIVRQSRLDGFVTVTDENTKRPVKRTQSAALPQRKTLQSRNNGMRPAQLETVEEESTRRGFTARKRALDSLYRKSGRVLGTAASLHSASLRSVDQSVFDVDPQVLGTDDDQRPGKDTDIEVPPITRKEAKANAKSRFRKRRLPQYIDLETPQYTRADDPLPFQVTVAQEAEEPDQREKLRGLGPYGTHYTHHFEIFPLDQGVFFHESTLIGRGYVKKALEAGNLEKFRRAKPTVDFVLDGQALEWGNWDDRTSSEFGILADWVAEQLASETGQSCDATTGRITDAANFVLDYVFDSLSFGGELGEKNFIVRALEVFSGFFSRSESSDWSKAPDGVKKAQLEVSVRFCLAVLAIFKLSQAASGDDPTQSLKVENLVRKAASVAIRSLLGFDLEELRVLYGDLQRLSVRQRGIRSDQMLANGWAVVMRVLENASIPRASFWDITHSVMLRPDVVSGTDAQSFESLWQDMFTLLPLCEIDDAGVLIPGLRKTAPVEGWALPQQLLKRVFQLYKANPRQPPSFNEYCRALVARCHFLIQQWGWWRKCTGIIGIIFDFFGSQNLAHLRNEEVYRSPQFLEELDRNPSLSIQPEDRCFHIFIKVLALAIQRLRQLGRVNDIRNLVARTLPNHDRQYLKEDMIHQHDLAALRNHHDLLCTLFWAAPPDQRPAVHLIEKLVVPGSAHKEACLINIRAWNQLARFVISSGEGSSAAAFKPFILWRNNTFNQVLDQYLSAAADIESQFRALSRDGMPGISEGLRDEMIAKNKATAMDVLHFSAKASLDVLKRAPTLGATVLALNLGQLQKIFSTLDFGSAGFDWALLRVALDTLEHYLGVVEKASEEQYSYSSNTDDDAIDPGQIEEAVLLLHEQMAKDFFWMGRLILALPLNSKPNLRVAQAQCVEVTVTLAARIASRFVRDRLAQLSAFFGAGRYGLFSSLPKNMTPESTAERRYLPLFLSVLIRNHVFDFKDLGVNSIFALWMLCIVKPERCLGYENRLAETLKYNNLPFLAWAAVPANANADEDGKEAAPGYNTNRDYFAAGMHYMRRSIREAGAQAARQLRDEHSKILQLAMLKMKEDLALLRNEGMGGGREHTAYMEFVREVISLIKCYGVGICVVDPFFMQPTVDYAPSVQDPQMHTAGIVAYGVRLSERDGTAVPQLFHYLYNNFKIALGNDRLKQERKILAEAVDNSVEVRGFILRYMLPAILQACLESQGACWLLLDVYTGSLRRSLTRPCVPEEIMETADDVEVVADLLGTIVLWLNKVKEGSDKREMFLREVLVVRLALGVVNMLQPGLRTYLFGLGKSVDSGLEEPLGLLGGFIYEVKRYLEGLLELEEPPVFETDDDDLAVEASWTVNMAVTALLTPLRLEVETAQHLQRWTNNPRVKEFAKTITADVKKNWVVDADGASVTVQMAGGRTVGGGTQQQASASQTRRMRKNKTMAEMLGEIYMEVRHWELGIVKRKRREEDNRKNPGNLGISGRGGKEGKEGSVEEEELIF</sequence>
<evidence type="ECO:0000313" key="2">
    <source>
        <dbReference type="EMBL" id="KAK3946281.1"/>
    </source>
</evidence>
<proteinExistence type="predicted"/>
<dbReference type="GO" id="GO:0035361">
    <property type="term" value="C:Cul8-RING ubiquitin ligase complex"/>
    <property type="evidence" value="ECO:0007669"/>
    <property type="project" value="TreeGrafter"/>
</dbReference>
<feature type="compositionally biased region" description="Acidic residues" evidence="1">
    <location>
        <begin position="540"/>
        <end position="550"/>
    </location>
</feature>
<evidence type="ECO:0000256" key="1">
    <source>
        <dbReference type="SAM" id="MobiDB-lite"/>
    </source>
</evidence>
<dbReference type="InterPro" id="IPR019021">
    <property type="entry name" value="Mms22"/>
</dbReference>
<reference evidence="3" key="1">
    <citation type="journal article" date="2023" name="Mol. Phylogenet. Evol.">
        <title>Genome-scale phylogeny and comparative genomics of the fungal order Sordariales.</title>
        <authorList>
            <person name="Hensen N."/>
            <person name="Bonometti L."/>
            <person name="Westerberg I."/>
            <person name="Brannstrom I.O."/>
            <person name="Guillou S."/>
            <person name="Cros-Aarteil S."/>
            <person name="Calhoun S."/>
            <person name="Haridas S."/>
            <person name="Kuo A."/>
            <person name="Mondo S."/>
            <person name="Pangilinan J."/>
            <person name="Riley R."/>
            <person name="LaButti K."/>
            <person name="Andreopoulos B."/>
            <person name="Lipzen A."/>
            <person name="Chen C."/>
            <person name="Yan M."/>
            <person name="Daum C."/>
            <person name="Ng V."/>
            <person name="Clum A."/>
            <person name="Steindorff A."/>
            <person name="Ohm R.A."/>
            <person name="Martin F."/>
            <person name="Silar P."/>
            <person name="Natvig D.O."/>
            <person name="Lalanne C."/>
            <person name="Gautier V."/>
            <person name="Ament-Velasquez S.L."/>
            <person name="Kruys A."/>
            <person name="Hutchinson M.I."/>
            <person name="Powell A.J."/>
            <person name="Barry K."/>
            <person name="Miller A.N."/>
            <person name="Grigoriev I.V."/>
            <person name="Debuchy R."/>
            <person name="Gladieux P."/>
            <person name="Hiltunen Thoren M."/>
            <person name="Johannesson H."/>
        </authorList>
    </citation>
    <scope>NUCLEOTIDE SEQUENCE [LARGE SCALE GENOMIC DNA]</scope>
    <source>
        <strain evidence="3">CBS 340.73</strain>
    </source>
</reference>
<keyword evidence="3" id="KW-1185">Reference proteome</keyword>
<evidence type="ECO:0000313" key="3">
    <source>
        <dbReference type="Proteomes" id="UP001303473"/>
    </source>
</evidence>
<dbReference type="EMBL" id="MU853752">
    <property type="protein sequence ID" value="KAK3946281.1"/>
    <property type="molecule type" value="Genomic_DNA"/>
</dbReference>
<feature type="compositionally biased region" description="Polar residues" evidence="1">
    <location>
        <begin position="398"/>
        <end position="421"/>
    </location>
</feature>
<dbReference type="Pfam" id="PF09462">
    <property type="entry name" value="Mus7"/>
    <property type="match status" value="1"/>
</dbReference>
<accession>A0AAN6SAX2</accession>
<feature type="compositionally biased region" description="Polar residues" evidence="1">
    <location>
        <begin position="288"/>
        <end position="316"/>
    </location>
</feature>
<dbReference type="GO" id="GO:0000724">
    <property type="term" value="P:double-strand break repair via homologous recombination"/>
    <property type="evidence" value="ECO:0007669"/>
    <property type="project" value="TreeGrafter"/>
</dbReference>
<feature type="region of interest" description="Disordered" evidence="1">
    <location>
        <begin position="2229"/>
        <end position="2262"/>
    </location>
</feature>
<feature type="compositionally biased region" description="Basic residues" evidence="1">
    <location>
        <begin position="643"/>
        <end position="658"/>
    </location>
</feature>
<comment type="caution">
    <text evidence="2">The sequence shown here is derived from an EMBL/GenBank/DDBJ whole genome shotgun (WGS) entry which is preliminary data.</text>
</comment>
<feature type="region of interest" description="Disordered" evidence="1">
    <location>
        <begin position="806"/>
        <end position="828"/>
    </location>
</feature>
<feature type="compositionally biased region" description="Acidic residues" evidence="1">
    <location>
        <begin position="571"/>
        <end position="585"/>
    </location>
</feature>
<dbReference type="Proteomes" id="UP001303473">
    <property type="component" value="Unassembled WGS sequence"/>
</dbReference>